<sequence length="1111" mass="118383">MDDPLNRTERKSRARRARPWLLGVLLVVMLATGLTLNFAVGREIAAPDWLRSRITDKINRDMDGMSLHFADMAILMDSDWVPRLSLRGVELRDASGVTLASLSNARSRVALGPLLQGKLQPAEIALSGARLTLRRSTDGAVGLTVGEAAPTVERAPNMAALVGHMDDLLQRPHFAELRIVDADNLSLRYEDARAGRAWSVDGGRVTLTRDGEDLTLRGGFALLGARAYATTLEMNYQGRIGHVAGELGVSFEDMPARDIAGQNPALSWLAALDAPISGSVRASVNDSGALSRLSATLDIGAGAVQPHAGARPVAFSEARTYFTYDPAQQLLRFDEVTVDSQWVKARINGQAHLVGMEEGWPRELLGQFRVSDLTASPERYFAQPVSLDAAMMDLRLRMNPFQLSIGQLALSDGEERLLFEGELSAGPEGWRVALDGWRDHLGLERLLELWPLRDVAPKAREWVGKNVRRASVSNAQFALRIEPGQRPDLFLGFDYEGLETRFIKEVPHIVGASGHASLFADRFAITADQGHIGAAQGGRIDIAGTSFIIPDVHIKRGPAQARIRTDSTITAALSLLDEEPFRFMTKAGMPVTLADGRAQVAGRLDFLLKPDLQPDEVAFDVAGTLRDVRSETLVEGRVLAAPELTLRAANDGLSIEGEGRIGRVPVTALWSSALGPEGGGESHLTGDIELSERFADEFGIGLPPGSLSGAGRADLDITLQRGAPGAFELRSDLAGVGLALPALGWNFAQGARGNLEVTGQLGQPPQIDRIALDAGGLQAQGDVVLNADGTLERARFNRVRLQEWFSAPVELVGRGAARVPQVLVSGGTLDLRKSSFGPRAGGGGGGSSSDPAQRAGPVSLVLDRLQISDGIALTGFRADFDMSKGTSGSFTGRVNGGPAVQGAILPKAGDSAIRILSGDAGGVMAAAGLLKQARDGRMDLALVPTGETGVYDGQLTVRNVRLKDAPAMAELLNTISVIGLLEQLSGEGIHFSEVIARFKLTPDHLTLLSGSAVGASMGISMDGYYDLNSGRMDMQGVVSPFFMLNGMGGLFTRRGEGLVGMNYTLRGTAANPDVDVNPLSVLTPGVFRQLFRRPPPGEDGPGSPALRENDR</sequence>
<evidence type="ECO:0008006" key="5">
    <source>
        <dbReference type="Google" id="ProtNLM"/>
    </source>
</evidence>
<keyword evidence="2" id="KW-0472">Membrane</keyword>
<dbReference type="OrthoDB" id="7161641at2"/>
<organism evidence="3 4">
    <name type="scientific">Roseovarius pacificus</name>
    <dbReference type="NCBI Taxonomy" id="337701"/>
    <lineage>
        <taxon>Bacteria</taxon>
        <taxon>Pseudomonadati</taxon>
        <taxon>Pseudomonadota</taxon>
        <taxon>Alphaproteobacteria</taxon>
        <taxon>Rhodobacterales</taxon>
        <taxon>Roseobacteraceae</taxon>
        <taxon>Roseovarius</taxon>
    </lineage>
</organism>
<evidence type="ECO:0000313" key="3">
    <source>
        <dbReference type="EMBL" id="SHL07630.1"/>
    </source>
</evidence>
<dbReference type="EMBL" id="FRBR01000001">
    <property type="protein sequence ID" value="SHL07630.1"/>
    <property type="molecule type" value="Genomic_DNA"/>
</dbReference>
<name>A0A1M6XNP1_9RHOB</name>
<evidence type="ECO:0000256" key="1">
    <source>
        <dbReference type="SAM" id="MobiDB-lite"/>
    </source>
</evidence>
<dbReference type="Proteomes" id="UP000183974">
    <property type="component" value="Unassembled WGS sequence"/>
</dbReference>
<evidence type="ECO:0000313" key="4">
    <source>
        <dbReference type="Proteomes" id="UP000183974"/>
    </source>
</evidence>
<gene>
    <name evidence="3" type="ORF">SAMN05444398_101502</name>
</gene>
<dbReference type="AlphaFoldDB" id="A0A1M6XNP1"/>
<proteinExistence type="predicted"/>
<feature type="region of interest" description="Disordered" evidence="1">
    <location>
        <begin position="1090"/>
        <end position="1111"/>
    </location>
</feature>
<accession>A0A1M6XNP1</accession>
<feature type="region of interest" description="Disordered" evidence="1">
    <location>
        <begin position="834"/>
        <end position="855"/>
    </location>
</feature>
<keyword evidence="2" id="KW-0812">Transmembrane</keyword>
<feature type="transmembrane region" description="Helical" evidence="2">
    <location>
        <begin position="20"/>
        <end position="40"/>
    </location>
</feature>
<protein>
    <recommendedName>
        <fullName evidence="5">AsmA-like C-terminal region</fullName>
    </recommendedName>
</protein>
<dbReference type="STRING" id="337701.SAMN05444398_101502"/>
<keyword evidence="4" id="KW-1185">Reference proteome</keyword>
<keyword evidence="2" id="KW-1133">Transmembrane helix</keyword>
<evidence type="ECO:0000256" key="2">
    <source>
        <dbReference type="SAM" id="Phobius"/>
    </source>
</evidence>
<reference evidence="3 4" key="1">
    <citation type="submission" date="2016-11" db="EMBL/GenBank/DDBJ databases">
        <authorList>
            <person name="Jaros S."/>
            <person name="Januszkiewicz K."/>
            <person name="Wedrychowicz H."/>
        </authorList>
    </citation>
    <scope>NUCLEOTIDE SEQUENCE [LARGE SCALE GENOMIC DNA]</scope>
    <source>
        <strain evidence="3 4">DSM 29589</strain>
    </source>
</reference>